<evidence type="ECO:0000256" key="3">
    <source>
        <dbReference type="SAM" id="MobiDB-lite"/>
    </source>
</evidence>
<dbReference type="Gene3D" id="2.120.10.30">
    <property type="entry name" value="TolB, C-terminal domain"/>
    <property type="match status" value="1"/>
</dbReference>
<organism evidence="4 5">
    <name type="scientific">Branchiostoma lanceolatum</name>
    <name type="common">Common lancelet</name>
    <name type="synonym">Amphioxus lanceolatum</name>
    <dbReference type="NCBI Taxonomy" id="7740"/>
    <lineage>
        <taxon>Eukaryota</taxon>
        <taxon>Metazoa</taxon>
        <taxon>Chordata</taxon>
        <taxon>Cephalochordata</taxon>
        <taxon>Leptocardii</taxon>
        <taxon>Amphioxiformes</taxon>
        <taxon>Branchiostomatidae</taxon>
        <taxon>Branchiostoma</taxon>
    </lineage>
</organism>
<keyword evidence="5" id="KW-1185">Reference proteome</keyword>
<dbReference type="GO" id="GO:0061630">
    <property type="term" value="F:ubiquitin protein ligase activity"/>
    <property type="evidence" value="ECO:0007669"/>
    <property type="project" value="TreeGrafter"/>
</dbReference>
<dbReference type="GO" id="GO:0000209">
    <property type="term" value="P:protein polyubiquitination"/>
    <property type="evidence" value="ECO:0007669"/>
    <property type="project" value="TreeGrafter"/>
</dbReference>
<dbReference type="InterPro" id="IPR001258">
    <property type="entry name" value="NHL_repeat"/>
</dbReference>
<dbReference type="GO" id="GO:0043161">
    <property type="term" value="P:proteasome-mediated ubiquitin-dependent protein catabolic process"/>
    <property type="evidence" value="ECO:0007669"/>
    <property type="project" value="TreeGrafter"/>
</dbReference>
<dbReference type="CDD" id="cd05819">
    <property type="entry name" value="NHL"/>
    <property type="match status" value="1"/>
</dbReference>
<feature type="region of interest" description="Disordered" evidence="3">
    <location>
        <begin position="1"/>
        <end position="103"/>
    </location>
</feature>
<feature type="compositionally biased region" description="Polar residues" evidence="3">
    <location>
        <begin position="352"/>
        <end position="373"/>
    </location>
</feature>
<feature type="repeat" description="NHL" evidence="2">
    <location>
        <begin position="432"/>
        <end position="475"/>
    </location>
</feature>
<dbReference type="SUPFAM" id="SSF101898">
    <property type="entry name" value="NHL repeat"/>
    <property type="match status" value="1"/>
</dbReference>
<feature type="compositionally biased region" description="Basic and acidic residues" evidence="3">
    <location>
        <begin position="62"/>
        <end position="92"/>
    </location>
</feature>
<feature type="compositionally biased region" description="Basic and acidic residues" evidence="3">
    <location>
        <begin position="204"/>
        <end position="216"/>
    </location>
</feature>
<feature type="region of interest" description="Disordered" evidence="3">
    <location>
        <begin position="196"/>
        <end position="253"/>
    </location>
</feature>
<gene>
    <name evidence="4" type="primary">TRIM3</name>
    <name evidence="4" type="ORF">BLAG_LOCUS17322</name>
</gene>
<sequence length="718" mass="78537">MDVMNKTDDDSTSDIGYEVPNNMEATQSDLPHIRDPADSTTEPADQNDMKLQLDQVLTNSGEQKDISPGHAEDPSLDVHSDASTEYSDKDDGPCCSPGNVEERSSLPTVCTSYINISKTEQNQTIYDERPSLPAVGTSNTQVEQNKAIYVDNPFVEKEEFPPKDIYNTKGCNANNVVQYQLKDTSRKEASAAAYLRDGDVDDASGDRPDVQVHDANSKAQDVNQDETRPKTVTKESKDAESCDQNKAEKTAVSDDECIRPYAVAYHRGGKTNGEPYAIAFDEQDGTRPEPIIKQSKDADSFDQTKAENSAVSDDECIRPYATAYCRDGEANGEQDVQPYAVAYDERDEHYENQTPTEHSQSVRGQPAAGTSSGADDDKADGLLSNPMYQGNALRPNPMYRGNALRHIPMYAQNAVQPRAGGEKGSNESKQSKIVFGEEGEEVGQFSDPSDVVVSPSKEIFVANYLNRRVQVFNMTGAYLRHFPTIVSGEDSGMIEPEDISIDGEGHLWVLGNDDLGTGLIVRYTKTGRHLATLYEALNSSSLLCMAVDTLRSLVVLVESTSLAESWDDYDEVKLLHFNGTVVRKFRTGQGPESPGRVAVGREGNLFFTDHMGGTRVYVYDNTGHYLFSFGGDKIGDISDGQAEEVSEVCTDSSGNILVSTGSGGTVELFTEDGRYVRRVVSDMFRADSIAVAPGGQLVVASYQSSTVTVFSHYSFSKY</sequence>
<dbReference type="InterPro" id="IPR011042">
    <property type="entry name" value="6-blade_b-propeller_TolB-like"/>
</dbReference>
<feature type="region of interest" description="Disordered" evidence="3">
    <location>
        <begin position="348"/>
        <end position="400"/>
    </location>
</feature>
<dbReference type="EMBL" id="OV696689">
    <property type="protein sequence ID" value="CAH1262103.1"/>
    <property type="molecule type" value="Genomic_DNA"/>
</dbReference>
<evidence type="ECO:0000313" key="4">
    <source>
        <dbReference type="EMBL" id="CAH1262103.1"/>
    </source>
</evidence>
<reference evidence="4" key="1">
    <citation type="submission" date="2022-01" db="EMBL/GenBank/DDBJ databases">
        <authorList>
            <person name="Braso-Vives M."/>
        </authorList>
    </citation>
    <scope>NUCLEOTIDE SEQUENCE</scope>
</reference>
<feature type="compositionally biased region" description="Basic and acidic residues" evidence="3">
    <location>
        <begin position="294"/>
        <end position="305"/>
    </location>
</feature>
<dbReference type="OrthoDB" id="342730at2759"/>
<dbReference type="Proteomes" id="UP000838412">
    <property type="component" value="Chromosome 4"/>
</dbReference>
<feature type="compositionally biased region" description="Basic and acidic residues" evidence="3">
    <location>
        <begin position="225"/>
        <end position="253"/>
    </location>
</feature>
<evidence type="ECO:0000256" key="1">
    <source>
        <dbReference type="ARBA" id="ARBA00022737"/>
    </source>
</evidence>
<name>A0A8J9ZVR3_BRALA</name>
<dbReference type="AlphaFoldDB" id="A0A8J9ZVR3"/>
<dbReference type="PROSITE" id="PS51125">
    <property type="entry name" value="NHL"/>
    <property type="match status" value="1"/>
</dbReference>
<feature type="region of interest" description="Disordered" evidence="3">
    <location>
        <begin position="285"/>
        <end position="313"/>
    </location>
</feature>
<accession>A0A8J9ZVR3</accession>
<dbReference type="PANTHER" id="PTHR24104">
    <property type="entry name" value="E3 UBIQUITIN-PROTEIN LIGASE NHLRC1-RELATED"/>
    <property type="match status" value="1"/>
</dbReference>
<evidence type="ECO:0000256" key="2">
    <source>
        <dbReference type="PROSITE-ProRule" id="PRU00504"/>
    </source>
</evidence>
<keyword evidence="1" id="KW-0677">Repeat</keyword>
<proteinExistence type="predicted"/>
<dbReference type="PANTHER" id="PTHR24104:SF50">
    <property type="entry name" value="SMP-30_GLUCONOLACTONASE_LRE-LIKE REGION DOMAIN-CONTAINING PROTEIN"/>
    <property type="match status" value="1"/>
</dbReference>
<dbReference type="InterPro" id="IPR050952">
    <property type="entry name" value="TRIM-NHL_E3_ligases"/>
</dbReference>
<protein>
    <submittedName>
        <fullName evidence="4">TRIM3 protein</fullName>
    </submittedName>
</protein>
<evidence type="ECO:0000313" key="5">
    <source>
        <dbReference type="Proteomes" id="UP000838412"/>
    </source>
</evidence>